<dbReference type="EMBL" id="JAODUO010000016">
    <property type="protein sequence ID" value="KAK2193160.1"/>
    <property type="molecule type" value="Genomic_DNA"/>
</dbReference>
<dbReference type="Gene3D" id="1.20.1070.10">
    <property type="entry name" value="Rhodopsin 7-helix transmembrane proteins"/>
    <property type="match status" value="1"/>
</dbReference>
<comment type="subcellular location">
    <subcellularLocation>
        <location evidence="1">Membrane</location>
        <topology evidence="1">Multi-pass membrane protein</topology>
    </subcellularLocation>
</comment>
<dbReference type="PANTHER" id="PTHR24243:SF230">
    <property type="entry name" value="G-PROTEIN COUPLED RECEPTORS FAMILY 1 PROFILE DOMAIN-CONTAINING PROTEIN"/>
    <property type="match status" value="1"/>
</dbReference>
<evidence type="ECO:0000313" key="11">
    <source>
        <dbReference type="Proteomes" id="UP001209878"/>
    </source>
</evidence>
<feature type="transmembrane region" description="Helical" evidence="8">
    <location>
        <begin position="70"/>
        <end position="90"/>
    </location>
</feature>
<keyword evidence="7" id="KW-0807">Transducer</keyword>
<evidence type="ECO:0000256" key="7">
    <source>
        <dbReference type="ARBA" id="ARBA00023224"/>
    </source>
</evidence>
<evidence type="ECO:0000259" key="9">
    <source>
        <dbReference type="PROSITE" id="PS50262"/>
    </source>
</evidence>
<dbReference type="SUPFAM" id="SSF81321">
    <property type="entry name" value="Family A G protein-coupled receptor-like"/>
    <property type="match status" value="1"/>
</dbReference>
<feature type="domain" description="G-protein coupled receptors family 1 profile" evidence="9">
    <location>
        <begin position="49"/>
        <end position="305"/>
    </location>
</feature>
<keyword evidence="2 8" id="KW-0812">Transmembrane</keyword>
<evidence type="ECO:0000256" key="4">
    <source>
        <dbReference type="ARBA" id="ARBA00023040"/>
    </source>
</evidence>
<organism evidence="10 11">
    <name type="scientific">Ridgeia piscesae</name>
    <name type="common">Tubeworm</name>
    <dbReference type="NCBI Taxonomy" id="27915"/>
    <lineage>
        <taxon>Eukaryota</taxon>
        <taxon>Metazoa</taxon>
        <taxon>Spiralia</taxon>
        <taxon>Lophotrochozoa</taxon>
        <taxon>Annelida</taxon>
        <taxon>Polychaeta</taxon>
        <taxon>Sedentaria</taxon>
        <taxon>Canalipalpata</taxon>
        <taxon>Sabellida</taxon>
        <taxon>Siboglinidae</taxon>
        <taxon>Ridgeia</taxon>
    </lineage>
</organism>
<protein>
    <recommendedName>
        <fullName evidence="9">G-protein coupled receptors family 1 profile domain-containing protein</fullName>
    </recommendedName>
</protein>
<proteinExistence type="predicted"/>
<dbReference type="PROSITE" id="PS50262">
    <property type="entry name" value="G_PROTEIN_RECEP_F1_2"/>
    <property type="match status" value="1"/>
</dbReference>
<feature type="transmembrane region" description="Helical" evidence="8">
    <location>
        <begin position="241"/>
        <end position="264"/>
    </location>
</feature>
<sequence length="381" mass="43313">MEDNLTFSPPNTPGLAPSKSIEQVWYFLSLSRHLWCYLWPVIFTVGLAGNMLTVLILRRRHSRLSCADEYLGLLAIADTCALVVGLGEYMDIAWYVNILQLSPWSCRTMLFLYYTIFDTTVWILVAFTLERVRIVRTPCLTPYSARYVRSCCGVLLAVAVAKEVHLFWMLSPVSDNGRTVTNCGVQRRYVWYMSRVSPWIQLMLVAVLPLLAIISGNAVIIRTLRSKTVGSTGRLIMQQNVAWSIVSCLRESCAVLISAVLISAHTPVLRQIDPERFGNNQSIAVAYVMCVLLRYAFHAGNFFLYCVIGRDFRQELRELTSFDWRHGCVKVTQRLRTLPTALRGNQNNDTNNILIEMTTSVYTDSVPHAHAEYHGRLESRT</sequence>
<evidence type="ECO:0000256" key="6">
    <source>
        <dbReference type="ARBA" id="ARBA00023170"/>
    </source>
</evidence>
<feature type="transmembrane region" description="Helical" evidence="8">
    <location>
        <begin position="110"/>
        <end position="129"/>
    </location>
</feature>
<dbReference type="Proteomes" id="UP001209878">
    <property type="component" value="Unassembled WGS sequence"/>
</dbReference>
<dbReference type="GO" id="GO:0005886">
    <property type="term" value="C:plasma membrane"/>
    <property type="evidence" value="ECO:0007669"/>
    <property type="project" value="TreeGrafter"/>
</dbReference>
<dbReference type="InterPro" id="IPR017452">
    <property type="entry name" value="GPCR_Rhodpsn_7TM"/>
</dbReference>
<keyword evidence="11" id="KW-1185">Reference proteome</keyword>
<evidence type="ECO:0000256" key="2">
    <source>
        <dbReference type="ARBA" id="ARBA00022692"/>
    </source>
</evidence>
<gene>
    <name evidence="10" type="ORF">NP493_14g03070</name>
</gene>
<name>A0AAD9PE79_RIDPI</name>
<dbReference type="InterPro" id="IPR000276">
    <property type="entry name" value="GPCR_Rhodpsn"/>
</dbReference>
<feature type="transmembrane region" description="Helical" evidence="8">
    <location>
        <begin position="37"/>
        <end position="58"/>
    </location>
</feature>
<dbReference type="PRINTS" id="PR00237">
    <property type="entry name" value="GPCRRHODOPSN"/>
</dbReference>
<evidence type="ECO:0000256" key="3">
    <source>
        <dbReference type="ARBA" id="ARBA00022989"/>
    </source>
</evidence>
<evidence type="ECO:0000256" key="5">
    <source>
        <dbReference type="ARBA" id="ARBA00023136"/>
    </source>
</evidence>
<dbReference type="AlphaFoldDB" id="A0AAD9PE79"/>
<dbReference type="GO" id="GO:0004930">
    <property type="term" value="F:G protein-coupled receptor activity"/>
    <property type="evidence" value="ECO:0007669"/>
    <property type="project" value="UniProtKB-KW"/>
</dbReference>
<keyword evidence="6" id="KW-0675">Receptor</keyword>
<feature type="transmembrane region" description="Helical" evidence="8">
    <location>
        <begin position="284"/>
        <end position="308"/>
    </location>
</feature>
<comment type="caution">
    <text evidence="10">The sequence shown here is derived from an EMBL/GenBank/DDBJ whole genome shotgun (WGS) entry which is preliminary data.</text>
</comment>
<keyword evidence="5 8" id="KW-0472">Membrane</keyword>
<evidence type="ECO:0000256" key="8">
    <source>
        <dbReference type="SAM" id="Phobius"/>
    </source>
</evidence>
<keyword evidence="3 8" id="KW-1133">Transmembrane helix</keyword>
<feature type="transmembrane region" description="Helical" evidence="8">
    <location>
        <begin position="150"/>
        <end position="170"/>
    </location>
</feature>
<dbReference type="PANTHER" id="PTHR24243">
    <property type="entry name" value="G-PROTEIN COUPLED RECEPTOR"/>
    <property type="match status" value="1"/>
</dbReference>
<feature type="transmembrane region" description="Helical" evidence="8">
    <location>
        <begin position="199"/>
        <end position="220"/>
    </location>
</feature>
<evidence type="ECO:0000313" key="10">
    <source>
        <dbReference type="EMBL" id="KAK2193160.1"/>
    </source>
</evidence>
<reference evidence="10" key="1">
    <citation type="journal article" date="2023" name="Mol. Biol. Evol.">
        <title>Third-Generation Sequencing Reveals the Adaptive Role of the Epigenome in Three Deep-Sea Polychaetes.</title>
        <authorList>
            <person name="Perez M."/>
            <person name="Aroh O."/>
            <person name="Sun Y."/>
            <person name="Lan Y."/>
            <person name="Juniper S.K."/>
            <person name="Young C.R."/>
            <person name="Angers B."/>
            <person name="Qian P.Y."/>
        </authorList>
    </citation>
    <scope>NUCLEOTIDE SEQUENCE</scope>
    <source>
        <strain evidence="10">R07B-5</strain>
    </source>
</reference>
<evidence type="ECO:0000256" key="1">
    <source>
        <dbReference type="ARBA" id="ARBA00004141"/>
    </source>
</evidence>
<accession>A0AAD9PE79</accession>
<keyword evidence="4" id="KW-0297">G-protein coupled receptor</keyword>
<dbReference type="Pfam" id="PF00001">
    <property type="entry name" value="7tm_1"/>
    <property type="match status" value="1"/>
</dbReference>